<comment type="caution">
    <text evidence="2">The sequence shown here is derived from an EMBL/GenBank/DDBJ whole genome shotgun (WGS) entry which is preliminary data.</text>
</comment>
<reference evidence="2 3" key="1">
    <citation type="submission" date="2017-05" db="EMBL/GenBank/DDBJ databases">
        <authorList>
            <person name="Varghese N."/>
            <person name="Submissions S."/>
        </authorList>
    </citation>
    <scope>NUCLEOTIDE SEQUENCE [LARGE SCALE GENOMIC DNA]</scope>
    <source>
        <strain evidence="2 3">SM16</strain>
    </source>
</reference>
<dbReference type="EMBL" id="FXUI01000006">
    <property type="protein sequence ID" value="SMP72217.1"/>
    <property type="molecule type" value="Genomic_DNA"/>
</dbReference>
<dbReference type="SUPFAM" id="SSF51735">
    <property type="entry name" value="NAD(P)-binding Rossmann-fold domains"/>
    <property type="match status" value="1"/>
</dbReference>
<dbReference type="Gene3D" id="3.40.50.720">
    <property type="entry name" value="NAD(P)-binding Rossmann-like Domain"/>
    <property type="match status" value="1"/>
</dbReference>
<name>A0ABY1QI78_9SPHN</name>
<evidence type="ECO:0000313" key="2">
    <source>
        <dbReference type="EMBL" id="SMP72217.1"/>
    </source>
</evidence>
<organism evidence="2 3">
    <name type="scientific">Novosphingobium panipatense</name>
    <dbReference type="NCBI Taxonomy" id="428991"/>
    <lineage>
        <taxon>Bacteria</taxon>
        <taxon>Pseudomonadati</taxon>
        <taxon>Pseudomonadota</taxon>
        <taxon>Alphaproteobacteria</taxon>
        <taxon>Sphingomonadales</taxon>
        <taxon>Sphingomonadaceae</taxon>
        <taxon>Novosphingobium</taxon>
    </lineage>
</organism>
<dbReference type="Proteomes" id="UP001157910">
    <property type="component" value="Unassembled WGS sequence"/>
</dbReference>
<gene>
    <name evidence="2" type="ORF">SAMN06296065_106155</name>
</gene>
<keyword evidence="3" id="KW-1185">Reference proteome</keyword>
<protein>
    <submittedName>
        <fullName evidence="2">Uncharacterized protein</fullName>
    </submittedName>
</protein>
<dbReference type="RefSeq" id="WP_283406367.1">
    <property type="nucleotide sequence ID" value="NZ_FXUI01000006.1"/>
</dbReference>
<sequence>MSDAACKAVESPLPEQQHRIVGQGAIQNFTGGLAQLLGVKKIRVNCGAPRLVWTPLLPPTLSPDQVEEFGKNAPFGRPGQLKEPAAAKPLI</sequence>
<evidence type="ECO:0000313" key="3">
    <source>
        <dbReference type="Proteomes" id="UP001157910"/>
    </source>
</evidence>
<dbReference type="InterPro" id="IPR036291">
    <property type="entry name" value="NAD(P)-bd_dom_sf"/>
</dbReference>
<accession>A0ABY1QI78</accession>
<evidence type="ECO:0000256" key="1">
    <source>
        <dbReference type="SAM" id="MobiDB-lite"/>
    </source>
</evidence>
<feature type="region of interest" description="Disordered" evidence="1">
    <location>
        <begin position="64"/>
        <end position="91"/>
    </location>
</feature>
<proteinExistence type="predicted"/>